<dbReference type="PROSITE" id="PS50110">
    <property type="entry name" value="RESPONSE_REGULATORY"/>
    <property type="match status" value="1"/>
</dbReference>
<dbReference type="PANTHER" id="PTHR42872">
    <property type="entry name" value="PROTEIN-GLUTAMATE METHYLESTERASE/PROTEIN-GLUTAMINE GLUTAMINASE"/>
    <property type="match status" value="1"/>
</dbReference>
<feature type="active site" evidence="3 4">
    <location>
        <position position="214"/>
    </location>
</feature>
<dbReference type="GO" id="GO:0000156">
    <property type="term" value="F:phosphorelay response regulator activity"/>
    <property type="evidence" value="ECO:0007669"/>
    <property type="project" value="InterPro"/>
</dbReference>
<dbReference type="GO" id="GO:0050568">
    <property type="term" value="F:protein-glutamine glutaminase activity"/>
    <property type="evidence" value="ECO:0007669"/>
    <property type="project" value="UniProtKB-UniRule"/>
</dbReference>
<accession>A0A2V2ZSL4</accession>
<evidence type="ECO:0000313" key="9">
    <source>
        <dbReference type="Proteomes" id="UP000247150"/>
    </source>
</evidence>
<feature type="modified residue" description="4-aspartylphosphate" evidence="3 5">
    <location>
        <position position="56"/>
    </location>
</feature>
<feature type="active site" evidence="3 4">
    <location>
        <position position="187"/>
    </location>
</feature>
<dbReference type="SUPFAM" id="SSF52738">
    <property type="entry name" value="Methylesterase CheB, C-terminal domain"/>
    <property type="match status" value="1"/>
</dbReference>
<dbReference type="NCBIfam" id="NF001965">
    <property type="entry name" value="PRK00742.1"/>
    <property type="match status" value="1"/>
</dbReference>
<dbReference type="Pfam" id="PF00072">
    <property type="entry name" value="Response_reg"/>
    <property type="match status" value="1"/>
</dbReference>
<evidence type="ECO:0000256" key="2">
    <source>
        <dbReference type="ARBA" id="ARBA00048267"/>
    </source>
</evidence>
<dbReference type="InterPro" id="IPR000673">
    <property type="entry name" value="Sig_transdc_resp-reg_Me-estase"/>
</dbReference>
<dbReference type="HAMAP" id="MF_00099">
    <property type="entry name" value="CheB_chemtxs"/>
    <property type="match status" value="1"/>
</dbReference>
<keyword evidence="1 3" id="KW-0378">Hydrolase</keyword>
<feature type="domain" description="CheB-type methylesterase" evidence="7">
    <location>
        <begin position="175"/>
        <end position="366"/>
    </location>
</feature>
<evidence type="ECO:0000256" key="1">
    <source>
        <dbReference type="ARBA" id="ARBA00022801"/>
    </source>
</evidence>
<protein>
    <recommendedName>
        <fullName evidence="3">Protein-glutamate methylesterase/protein-glutamine glutaminase</fullName>
        <ecNumber evidence="3">3.1.1.61</ecNumber>
        <ecNumber evidence="3">3.5.1.44</ecNumber>
    </recommendedName>
</protein>
<dbReference type="Proteomes" id="UP000247150">
    <property type="component" value="Unassembled WGS sequence"/>
</dbReference>
<dbReference type="PIRSF" id="PIRSF000876">
    <property type="entry name" value="RR_chemtxs_CheB"/>
    <property type="match status" value="1"/>
</dbReference>
<keyword evidence="3 4" id="KW-0145">Chemotaxis</keyword>
<comment type="PTM">
    <text evidence="3">Phosphorylated by CheA. Phosphorylation of the N-terminal regulatory domain activates the methylesterase activity.</text>
</comment>
<dbReference type="Gene3D" id="3.40.50.180">
    <property type="entry name" value="Methylesterase CheB, C-terminal domain"/>
    <property type="match status" value="1"/>
</dbReference>
<comment type="caution">
    <text evidence="8">The sequence shown here is derived from an EMBL/GenBank/DDBJ whole genome shotgun (WGS) entry which is preliminary data.</text>
</comment>
<dbReference type="EC" id="3.1.1.61" evidence="3"/>
<reference evidence="8 9" key="1">
    <citation type="submission" date="2018-05" db="EMBL/GenBank/DDBJ databases">
        <title>Freshwater and sediment microbial communities from various areas in North America, analyzing microbe dynamics in response to fracking.</title>
        <authorList>
            <person name="Lamendella R."/>
        </authorList>
    </citation>
    <scope>NUCLEOTIDE SEQUENCE [LARGE SCALE GENOMIC DNA]</scope>
    <source>
        <strain evidence="8 9">15_TX</strain>
    </source>
</reference>
<comment type="function">
    <text evidence="3">Involved in chemotaxis. Part of a chemotaxis signal transduction system that modulates chemotaxis in response to various stimuli. Catalyzes the demethylation of specific methylglutamate residues introduced into the chemoreceptors (methyl-accepting chemotaxis proteins or MCP) by CheR. Also mediates the irreversible deamidation of specific glutamine residues to glutamic acid.</text>
</comment>
<evidence type="ECO:0000256" key="4">
    <source>
        <dbReference type="PROSITE-ProRule" id="PRU00050"/>
    </source>
</evidence>
<gene>
    <name evidence="3" type="primary">cheB</name>
    <name evidence="8" type="ORF">DFO73_10889</name>
</gene>
<dbReference type="CDD" id="cd17541">
    <property type="entry name" value="REC_CheB-like"/>
    <property type="match status" value="1"/>
</dbReference>
<dbReference type="Pfam" id="PF01339">
    <property type="entry name" value="CheB_methylest"/>
    <property type="match status" value="1"/>
</dbReference>
<dbReference type="PROSITE" id="PS50122">
    <property type="entry name" value="CHEB"/>
    <property type="match status" value="1"/>
</dbReference>
<dbReference type="InterPro" id="IPR008248">
    <property type="entry name" value="CheB-like"/>
</dbReference>
<evidence type="ECO:0000259" key="7">
    <source>
        <dbReference type="PROSITE" id="PS50122"/>
    </source>
</evidence>
<comment type="catalytic activity">
    <reaction evidence="3">
        <text>L-glutaminyl-[protein] + H2O = L-glutamyl-[protein] + NH4(+)</text>
        <dbReference type="Rhea" id="RHEA:16441"/>
        <dbReference type="Rhea" id="RHEA-COMP:10207"/>
        <dbReference type="Rhea" id="RHEA-COMP:10208"/>
        <dbReference type="ChEBI" id="CHEBI:15377"/>
        <dbReference type="ChEBI" id="CHEBI:28938"/>
        <dbReference type="ChEBI" id="CHEBI:29973"/>
        <dbReference type="ChEBI" id="CHEBI:30011"/>
        <dbReference type="EC" id="3.5.1.44"/>
    </reaction>
</comment>
<dbReference type="NCBIfam" id="NF009206">
    <property type="entry name" value="PRK12555.1"/>
    <property type="match status" value="1"/>
</dbReference>
<dbReference type="CDD" id="cd16432">
    <property type="entry name" value="CheB_Rec"/>
    <property type="match status" value="1"/>
</dbReference>
<dbReference type="GO" id="GO:0005737">
    <property type="term" value="C:cytoplasm"/>
    <property type="evidence" value="ECO:0007669"/>
    <property type="project" value="UniProtKB-SubCell"/>
</dbReference>
<proteinExistence type="inferred from homology"/>
<dbReference type="InterPro" id="IPR035909">
    <property type="entry name" value="CheB_C"/>
</dbReference>
<dbReference type="SUPFAM" id="SSF52172">
    <property type="entry name" value="CheY-like"/>
    <property type="match status" value="1"/>
</dbReference>
<dbReference type="PANTHER" id="PTHR42872:SF3">
    <property type="entry name" value="PROTEIN-GLUTAMATE METHYLESTERASE_PROTEIN-GLUTAMINE GLUTAMINASE 1"/>
    <property type="match status" value="1"/>
</dbReference>
<sequence length="366" mass="39737">MKRINVLIVDDSAFMRKLISDFLSQDPRLQVVGTARNGEEGLRKIKELNPDVVTMDVEMPVLNGLEALKMIMKTQPVPVVMLSSTTREGTDNTFAAMEYGAVDFIAKPSGPISLDLHKIKTELAEKVVSASNANIKDLGGISSLGKNHTKFQRNYSKIELNKSIDQLNGPAFKTDTHDKRIICIGTSTGGPRALQRVLTELPGNINAPVLIVQHMPAGFTKSLAIRLNSLSELTVKEAEEGDILEKGTAYIAPGGFHLKVGRSGRDLVLHLDESPPKNGHRPSVDIMFESLSELKDFRKIAVIMTGMGADGREGLAAIKKSGEVKAIAESKETSIVFGMPKAAIEAGLIDDVQNVERIAESILKFV</sequence>
<evidence type="ECO:0000313" key="8">
    <source>
        <dbReference type="EMBL" id="PWW27350.1"/>
    </source>
</evidence>
<dbReference type="InterPro" id="IPR011006">
    <property type="entry name" value="CheY-like_superfamily"/>
</dbReference>
<dbReference type="InterPro" id="IPR001789">
    <property type="entry name" value="Sig_transdc_resp-reg_receiver"/>
</dbReference>
<evidence type="ECO:0000256" key="5">
    <source>
        <dbReference type="PROSITE-ProRule" id="PRU00169"/>
    </source>
</evidence>
<evidence type="ECO:0000259" key="6">
    <source>
        <dbReference type="PROSITE" id="PS50110"/>
    </source>
</evidence>
<dbReference type="Gene3D" id="3.40.50.2300">
    <property type="match status" value="1"/>
</dbReference>
<keyword evidence="3" id="KW-0963">Cytoplasm</keyword>
<comment type="similarity">
    <text evidence="3">Belongs to the CheB family.</text>
</comment>
<dbReference type="AlphaFoldDB" id="A0A2V2ZSL4"/>
<comment type="catalytic activity">
    <reaction evidence="2 3">
        <text>[protein]-L-glutamate 5-O-methyl ester + H2O = L-glutamyl-[protein] + methanol + H(+)</text>
        <dbReference type="Rhea" id="RHEA:23236"/>
        <dbReference type="Rhea" id="RHEA-COMP:10208"/>
        <dbReference type="Rhea" id="RHEA-COMP:10311"/>
        <dbReference type="ChEBI" id="CHEBI:15377"/>
        <dbReference type="ChEBI" id="CHEBI:15378"/>
        <dbReference type="ChEBI" id="CHEBI:17790"/>
        <dbReference type="ChEBI" id="CHEBI:29973"/>
        <dbReference type="ChEBI" id="CHEBI:82795"/>
        <dbReference type="EC" id="3.1.1.61"/>
    </reaction>
</comment>
<name>A0A2V2ZSL4_9BACI</name>
<evidence type="ECO:0000256" key="3">
    <source>
        <dbReference type="HAMAP-Rule" id="MF_00099"/>
    </source>
</evidence>
<comment type="domain">
    <text evidence="3">Contains a C-terminal catalytic domain, and an N-terminal region which modulates catalytic activity.</text>
</comment>
<dbReference type="OrthoDB" id="9793421at2"/>
<feature type="domain" description="Response regulatory" evidence="6">
    <location>
        <begin position="5"/>
        <end position="122"/>
    </location>
</feature>
<dbReference type="RefSeq" id="WP_110065672.1">
    <property type="nucleotide sequence ID" value="NZ_QGTW01000008.1"/>
</dbReference>
<dbReference type="EMBL" id="QGTW01000008">
    <property type="protein sequence ID" value="PWW27350.1"/>
    <property type="molecule type" value="Genomic_DNA"/>
</dbReference>
<feature type="active site" evidence="3 4">
    <location>
        <position position="310"/>
    </location>
</feature>
<dbReference type="GO" id="GO:0008984">
    <property type="term" value="F:protein-glutamate methylesterase activity"/>
    <property type="evidence" value="ECO:0007669"/>
    <property type="project" value="UniProtKB-UniRule"/>
</dbReference>
<dbReference type="SMART" id="SM00448">
    <property type="entry name" value="REC"/>
    <property type="match status" value="1"/>
</dbReference>
<organism evidence="8 9">
    <name type="scientific">Cytobacillus oceanisediminis</name>
    <dbReference type="NCBI Taxonomy" id="665099"/>
    <lineage>
        <taxon>Bacteria</taxon>
        <taxon>Bacillati</taxon>
        <taxon>Bacillota</taxon>
        <taxon>Bacilli</taxon>
        <taxon>Bacillales</taxon>
        <taxon>Bacillaceae</taxon>
        <taxon>Cytobacillus</taxon>
    </lineage>
</organism>
<keyword evidence="3 5" id="KW-0597">Phosphoprotein</keyword>
<dbReference type="GO" id="GO:0006935">
    <property type="term" value="P:chemotaxis"/>
    <property type="evidence" value="ECO:0007669"/>
    <property type="project" value="UniProtKB-UniRule"/>
</dbReference>
<dbReference type="EC" id="3.5.1.44" evidence="3"/>
<comment type="subcellular location">
    <subcellularLocation>
        <location evidence="3">Cytoplasm</location>
    </subcellularLocation>
</comment>